<comment type="subcellular location">
    <subcellularLocation>
        <location evidence="2">Cell membrane</location>
        <topology evidence="2">Multi-pass membrane protein</topology>
    </subcellularLocation>
</comment>
<dbReference type="InterPro" id="IPR004358">
    <property type="entry name" value="Sig_transdc_His_kin-like_C"/>
</dbReference>
<feature type="domain" description="Response regulatory" evidence="17">
    <location>
        <begin position="904"/>
        <end position="1018"/>
    </location>
</feature>
<keyword evidence="14" id="KW-0175">Coiled coil</keyword>
<feature type="domain" description="HPt" evidence="18">
    <location>
        <begin position="1035"/>
        <end position="1132"/>
    </location>
</feature>
<keyword evidence="4" id="KW-1003">Cell membrane</keyword>
<reference evidence="19 20" key="1">
    <citation type="submission" date="2020-10" db="EMBL/GenBank/DDBJ databases">
        <title>Phylogeny of dyella-like bacteria.</title>
        <authorList>
            <person name="Fu J."/>
        </authorList>
    </citation>
    <scope>NUCLEOTIDE SEQUENCE [LARGE SCALE GENOMIC DNA]</scope>
    <source>
        <strain evidence="19 20">DHOB09</strain>
    </source>
</reference>
<comment type="catalytic activity">
    <reaction evidence="1">
        <text>ATP + protein L-histidine = ADP + protein N-phospho-L-histidine.</text>
        <dbReference type="EC" id="2.7.13.3"/>
    </reaction>
</comment>
<keyword evidence="20" id="KW-1185">Reference proteome</keyword>
<evidence type="ECO:0000259" key="18">
    <source>
        <dbReference type="PROSITE" id="PS50894"/>
    </source>
</evidence>
<dbReference type="SMART" id="SM00388">
    <property type="entry name" value="HisKA"/>
    <property type="match status" value="1"/>
</dbReference>
<keyword evidence="10" id="KW-0902">Two-component regulatory system</keyword>
<dbReference type="InterPro" id="IPR003661">
    <property type="entry name" value="HisK_dim/P_dom"/>
</dbReference>
<gene>
    <name evidence="19" type="ORF">ISN74_14765</name>
</gene>
<dbReference type="InterPro" id="IPR001789">
    <property type="entry name" value="Sig_transdc_resp-reg_receiver"/>
</dbReference>
<keyword evidence="8" id="KW-0067">ATP-binding</keyword>
<evidence type="ECO:0000256" key="4">
    <source>
        <dbReference type="ARBA" id="ARBA00022475"/>
    </source>
</evidence>
<evidence type="ECO:0000256" key="11">
    <source>
        <dbReference type="ARBA" id="ARBA00023136"/>
    </source>
</evidence>
<accession>A0ABX7GRK2</accession>
<evidence type="ECO:0000256" key="3">
    <source>
        <dbReference type="ARBA" id="ARBA00012438"/>
    </source>
</evidence>
<dbReference type="CDD" id="cd17546">
    <property type="entry name" value="REC_hyHK_CKI1_RcsC-like"/>
    <property type="match status" value="1"/>
</dbReference>
<evidence type="ECO:0000256" key="13">
    <source>
        <dbReference type="PROSITE-ProRule" id="PRU00169"/>
    </source>
</evidence>
<protein>
    <recommendedName>
        <fullName evidence="3">histidine kinase</fullName>
        <ecNumber evidence="3">2.7.13.3</ecNumber>
    </recommendedName>
</protein>
<dbReference type="Pfam" id="PF02518">
    <property type="entry name" value="HATPase_c"/>
    <property type="match status" value="1"/>
</dbReference>
<dbReference type="PROSITE" id="PS50110">
    <property type="entry name" value="RESPONSE_REGULATORY"/>
    <property type="match status" value="1"/>
</dbReference>
<evidence type="ECO:0000256" key="7">
    <source>
        <dbReference type="ARBA" id="ARBA00022741"/>
    </source>
</evidence>
<evidence type="ECO:0000313" key="19">
    <source>
        <dbReference type="EMBL" id="QRN52708.1"/>
    </source>
</evidence>
<evidence type="ECO:0000256" key="6">
    <source>
        <dbReference type="ARBA" id="ARBA00022692"/>
    </source>
</evidence>
<dbReference type="InterPro" id="IPR036641">
    <property type="entry name" value="HPT_dom_sf"/>
</dbReference>
<dbReference type="PANTHER" id="PTHR45339">
    <property type="entry name" value="HYBRID SIGNAL TRANSDUCTION HISTIDINE KINASE J"/>
    <property type="match status" value="1"/>
</dbReference>
<evidence type="ECO:0000256" key="2">
    <source>
        <dbReference type="ARBA" id="ARBA00004651"/>
    </source>
</evidence>
<dbReference type="Gene3D" id="1.10.287.130">
    <property type="match status" value="1"/>
</dbReference>
<organism evidence="19 20">
    <name type="scientific">Dyella caseinilytica</name>
    <dbReference type="NCBI Taxonomy" id="1849581"/>
    <lineage>
        <taxon>Bacteria</taxon>
        <taxon>Pseudomonadati</taxon>
        <taxon>Pseudomonadota</taxon>
        <taxon>Gammaproteobacteria</taxon>
        <taxon>Lysobacterales</taxon>
        <taxon>Rhodanobacteraceae</taxon>
        <taxon>Dyella</taxon>
    </lineage>
</organism>
<keyword evidence="9 15" id="KW-1133">Transmembrane helix</keyword>
<dbReference type="InterPro" id="IPR035965">
    <property type="entry name" value="PAS-like_dom_sf"/>
</dbReference>
<proteinExistence type="predicted"/>
<feature type="domain" description="Histidine kinase" evidence="16">
    <location>
        <begin position="539"/>
        <end position="761"/>
    </location>
</feature>
<evidence type="ECO:0000259" key="17">
    <source>
        <dbReference type="PROSITE" id="PS50110"/>
    </source>
</evidence>
<feature type="modified residue" description="Phosphohistidine" evidence="12">
    <location>
        <position position="1074"/>
    </location>
</feature>
<dbReference type="RefSeq" id="WP_188799943.1">
    <property type="nucleotide sequence ID" value="NZ_BMIZ01000002.1"/>
</dbReference>
<dbReference type="Gene3D" id="1.20.120.160">
    <property type="entry name" value="HPT domain"/>
    <property type="match status" value="1"/>
</dbReference>
<dbReference type="InterPro" id="IPR003594">
    <property type="entry name" value="HATPase_dom"/>
</dbReference>
<dbReference type="SMART" id="SM00387">
    <property type="entry name" value="HATPase_c"/>
    <property type="match status" value="1"/>
</dbReference>
<keyword evidence="6 15" id="KW-0812">Transmembrane</keyword>
<dbReference type="SMART" id="SM00448">
    <property type="entry name" value="REC"/>
    <property type="match status" value="1"/>
</dbReference>
<evidence type="ECO:0000256" key="15">
    <source>
        <dbReference type="SAM" id="Phobius"/>
    </source>
</evidence>
<dbReference type="InterPro" id="IPR036890">
    <property type="entry name" value="HATPase_C_sf"/>
</dbReference>
<dbReference type="PANTHER" id="PTHR45339:SF1">
    <property type="entry name" value="HYBRID SIGNAL TRANSDUCTION HISTIDINE KINASE J"/>
    <property type="match status" value="1"/>
</dbReference>
<keyword evidence="5 13" id="KW-0597">Phosphoprotein</keyword>
<evidence type="ECO:0000256" key="9">
    <source>
        <dbReference type="ARBA" id="ARBA00022989"/>
    </source>
</evidence>
<keyword evidence="11 15" id="KW-0472">Membrane</keyword>
<feature type="modified residue" description="4-aspartylphosphate" evidence="13">
    <location>
        <position position="953"/>
    </location>
</feature>
<dbReference type="SUPFAM" id="SSF55874">
    <property type="entry name" value="ATPase domain of HSP90 chaperone/DNA topoisomerase II/histidine kinase"/>
    <property type="match status" value="1"/>
</dbReference>
<evidence type="ECO:0000256" key="1">
    <source>
        <dbReference type="ARBA" id="ARBA00000085"/>
    </source>
</evidence>
<dbReference type="Proteomes" id="UP000663181">
    <property type="component" value="Chromosome"/>
</dbReference>
<sequence length="1132" mass="123811">MRTEVSPEGRELSALRRHQRHLLYGGGCLLTLLILLAAVSSVLSGINHYHAQQRGVFQDGQEAIDYFLTQRDRANANGINVSDTVWGTQRDLLLKLGTPIARDFLAQGQQALITAPNKVAVPWLTLGLGADAMQPDQLAAYLGLIHEYSAYSAATVAFVQSTGKLSAYVYNPSGSLLAVAGFRDEAQLLSALKVSSREKAFAALMRGESRIRKTASPQKGAIGSGDGRVVSYYGLNPFNGEPSLIGVITFMDEGNVYIRRVILEPIAILKQRLIAETPGAFAIFTHDGDVVLEADMSPLLHQAELFPLLQSRSLWKDTLLAPVLMREHGIYMIAGPLRGVDWTMVHMYSWRDVVAAESSHATKVAAMTLLILAVLWALLWRIDRRVFVPALEGASRVYESEALNRTIIETSPVGLCLLDPESGKSILQNDVVRHVLGTDDVAETEALFRQLIARVKTLGDAESHEFPWVLELPEGRARHLQVAISAAHYRNRAVQVCALRDITAQTELEDNLRRARRDSEQARAAAESASRAKSNFVATMSHEIRTPLNGVLGHLELLGRTPLEPSQRERLGRIRLSADALLAIISDVLDFSRIEAGQLDIDPVTFQLRPLIEQAALLYAPAAQRKGVKLYFAVEAGLAASYVADVHRIRQMLNNLLSNAVKFTESGRIILRVTKGNAVSQAQLWLRFQVIDSGIGMTAQQLSQLFEAFSQADASIARRYGGSGLGLALCRQLSQLLGGDIYAESTESVGSVFTLDLPVDPVDVPAEKLEPLRGRRLALLSAAPEWRTEIGSLLSAWGATVTVAAQPGDLLTEATHVDEVLVTFGASGTWDEDDERALIARYQHVVRAYADGPLVPELRDNITFVSCYDTQALLSALQAKARATITHPMHAEPQRPSARGSRGRILLVEDNPVNRELIQQQLQELGFEVDAAENGEAALVKWIPGKYLAVLTDINMPQMNGYDLAHQLRARDKHLSILAITATALASEIARCREVGISDVLLKPLTLDSLDDALSRYAPNGIEITPHATPSPTAGKVFPAHVRRVFVDKGISDLIALRDAMAKHDTQALIDIIHGFKGALLMLGESDAANACSVLESRLREEDAYAVEGDLPRLLETLDHVVHRFEADLSES</sequence>
<evidence type="ECO:0000256" key="8">
    <source>
        <dbReference type="ARBA" id="ARBA00022840"/>
    </source>
</evidence>
<dbReference type="PROSITE" id="PS50109">
    <property type="entry name" value="HIS_KIN"/>
    <property type="match status" value="1"/>
</dbReference>
<evidence type="ECO:0000256" key="12">
    <source>
        <dbReference type="PROSITE-ProRule" id="PRU00110"/>
    </source>
</evidence>
<dbReference type="InterPro" id="IPR011006">
    <property type="entry name" value="CheY-like_superfamily"/>
</dbReference>
<keyword evidence="7" id="KW-0547">Nucleotide-binding</keyword>
<dbReference type="InterPro" id="IPR036097">
    <property type="entry name" value="HisK_dim/P_sf"/>
</dbReference>
<dbReference type="CDD" id="cd16922">
    <property type="entry name" value="HATPase_EvgS-ArcB-TorS-like"/>
    <property type="match status" value="1"/>
</dbReference>
<dbReference type="EC" id="2.7.13.3" evidence="3"/>
<feature type="transmembrane region" description="Helical" evidence="15">
    <location>
        <begin position="21"/>
        <end position="43"/>
    </location>
</feature>
<feature type="coiled-coil region" evidence="14">
    <location>
        <begin position="505"/>
        <end position="532"/>
    </location>
</feature>
<dbReference type="CDD" id="cd00082">
    <property type="entry name" value="HisKA"/>
    <property type="match status" value="1"/>
</dbReference>
<dbReference type="Pfam" id="PF00072">
    <property type="entry name" value="Response_reg"/>
    <property type="match status" value="1"/>
</dbReference>
<dbReference type="SUPFAM" id="SSF47226">
    <property type="entry name" value="Histidine-containing phosphotransfer domain, HPT domain"/>
    <property type="match status" value="1"/>
</dbReference>
<dbReference type="Gene3D" id="3.30.565.10">
    <property type="entry name" value="Histidine kinase-like ATPase, C-terminal domain"/>
    <property type="match status" value="1"/>
</dbReference>
<dbReference type="Gene3D" id="3.40.50.2300">
    <property type="match status" value="1"/>
</dbReference>
<dbReference type="Pfam" id="PF01627">
    <property type="entry name" value="Hpt"/>
    <property type="match status" value="1"/>
</dbReference>
<dbReference type="SUPFAM" id="SSF52172">
    <property type="entry name" value="CheY-like"/>
    <property type="match status" value="1"/>
</dbReference>
<evidence type="ECO:0000256" key="5">
    <source>
        <dbReference type="ARBA" id="ARBA00022553"/>
    </source>
</evidence>
<evidence type="ECO:0000256" key="10">
    <source>
        <dbReference type="ARBA" id="ARBA00023012"/>
    </source>
</evidence>
<dbReference type="InterPro" id="IPR005467">
    <property type="entry name" value="His_kinase_dom"/>
</dbReference>
<dbReference type="SUPFAM" id="SSF47384">
    <property type="entry name" value="Homodimeric domain of signal transducing histidine kinase"/>
    <property type="match status" value="1"/>
</dbReference>
<name>A0ABX7GRK2_9GAMM</name>
<evidence type="ECO:0000256" key="14">
    <source>
        <dbReference type="SAM" id="Coils"/>
    </source>
</evidence>
<dbReference type="Gene3D" id="3.30.450.20">
    <property type="entry name" value="PAS domain"/>
    <property type="match status" value="1"/>
</dbReference>
<dbReference type="PRINTS" id="PR00344">
    <property type="entry name" value="BCTRLSENSOR"/>
</dbReference>
<dbReference type="Pfam" id="PF00512">
    <property type="entry name" value="HisKA"/>
    <property type="match status" value="1"/>
</dbReference>
<dbReference type="SUPFAM" id="SSF55785">
    <property type="entry name" value="PYP-like sensor domain (PAS domain)"/>
    <property type="match status" value="1"/>
</dbReference>
<dbReference type="EMBL" id="CP064030">
    <property type="protein sequence ID" value="QRN52708.1"/>
    <property type="molecule type" value="Genomic_DNA"/>
</dbReference>
<evidence type="ECO:0000259" key="16">
    <source>
        <dbReference type="PROSITE" id="PS50109"/>
    </source>
</evidence>
<dbReference type="InterPro" id="IPR008207">
    <property type="entry name" value="Sig_transdc_His_kin_Hpt_dom"/>
</dbReference>
<dbReference type="PROSITE" id="PS50894">
    <property type="entry name" value="HPT"/>
    <property type="match status" value="1"/>
</dbReference>
<evidence type="ECO:0000313" key="20">
    <source>
        <dbReference type="Proteomes" id="UP000663181"/>
    </source>
</evidence>